<evidence type="ECO:0000313" key="3">
    <source>
        <dbReference type="Proteomes" id="UP000266188"/>
    </source>
</evidence>
<evidence type="ECO:0000259" key="1">
    <source>
        <dbReference type="Pfam" id="PF20906"/>
    </source>
</evidence>
<dbReference type="SUPFAM" id="SSF160991">
    <property type="entry name" value="CV3147-like"/>
    <property type="match status" value="1"/>
</dbReference>
<dbReference type="InterPro" id="IPR048350">
    <property type="entry name" value="S-Me-THD-like_C"/>
</dbReference>
<dbReference type="Proteomes" id="UP000266188">
    <property type="component" value="Unassembled WGS sequence"/>
</dbReference>
<evidence type="ECO:0000313" key="2">
    <source>
        <dbReference type="EMBL" id="RJE17960.1"/>
    </source>
</evidence>
<accession>A0A3A2Z5J7</accession>
<dbReference type="InterPro" id="IPR027479">
    <property type="entry name" value="S-Me-THD_N_sf"/>
</dbReference>
<feature type="domain" description="S-Me-THD-like C-terminal" evidence="1">
    <location>
        <begin position="1"/>
        <end position="207"/>
    </location>
</feature>
<name>A0A3A2Z5J7_9EURO</name>
<organism evidence="2 3">
    <name type="scientific">Aspergillus sclerotialis</name>
    <dbReference type="NCBI Taxonomy" id="2070753"/>
    <lineage>
        <taxon>Eukaryota</taxon>
        <taxon>Fungi</taxon>
        <taxon>Dikarya</taxon>
        <taxon>Ascomycota</taxon>
        <taxon>Pezizomycotina</taxon>
        <taxon>Eurotiomycetes</taxon>
        <taxon>Eurotiomycetidae</taxon>
        <taxon>Eurotiales</taxon>
        <taxon>Aspergillaceae</taxon>
        <taxon>Aspergillus</taxon>
        <taxon>Aspergillus subgen. Polypaecilum</taxon>
    </lineage>
</organism>
<reference evidence="3" key="1">
    <citation type="submission" date="2017-02" db="EMBL/GenBank/DDBJ databases">
        <authorList>
            <person name="Tafer H."/>
            <person name="Lopandic K."/>
        </authorList>
    </citation>
    <scope>NUCLEOTIDE SEQUENCE [LARGE SCALE GENOMIC DNA]</scope>
    <source>
        <strain evidence="3">CBS 366.77</strain>
    </source>
</reference>
<sequence length="226" mass="24579">MLRSQCVDLGLKIAIATAPLTGNAIKKYAIPNTVSQAWYIGRAIHRARKSKSNFIDAIFETTPGKLLYTGKIIDVKRDVSKGYTMGECILAPLSMDEQESSSPSAPSSSATQEERNLVIPFQNEYLYAAYIPPSTSPSAQSEQEIICTVPDLISILGQDGEALGSQELRYGLKVNVIGFAAHPLWTGDERGLKVGGPEGFGLDMTWTKLGDYEAPRSVVEEFDVVC</sequence>
<dbReference type="InterPro" id="IPR024071">
    <property type="entry name" value="S-Me-THD_C_sf"/>
</dbReference>
<keyword evidence="3" id="KW-1185">Reference proteome</keyword>
<dbReference type="Gene3D" id="3.40.1610.10">
    <property type="entry name" value="CV3147-like domain"/>
    <property type="match status" value="1"/>
</dbReference>
<dbReference type="AlphaFoldDB" id="A0A3A2Z5J7"/>
<dbReference type="Pfam" id="PF20906">
    <property type="entry name" value="S-Me-THD_C"/>
    <property type="match status" value="1"/>
</dbReference>
<dbReference type="Gene3D" id="2.40.390.10">
    <property type="entry name" value="CV3147-like"/>
    <property type="match status" value="1"/>
</dbReference>
<comment type="caution">
    <text evidence="2">The sequence shown here is derived from an EMBL/GenBank/DDBJ whole genome shotgun (WGS) entry which is preliminary data.</text>
</comment>
<protein>
    <submittedName>
        <fullName evidence="2">Hydantoinase</fullName>
    </submittedName>
</protein>
<gene>
    <name evidence="2" type="ORF">PHISCL_09706</name>
</gene>
<proteinExistence type="predicted"/>
<dbReference type="OrthoDB" id="5404895at2759"/>
<dbReference type="EMBL" id="MVGC01000660">
    <property type="protein sequence ID" value="RJE17960.1"/>
    <property type="molecule type" value="Genomic_DNA"/>
</dbReference>